<dbReference type="OrthoDB" id="9782229at2"/>
<accession>A0A1I3TPE5</accession>
<protein>
    <submittedName>
        <fullName evidence="7">OmpA family protein</fullName>
    </submittedName>
</protein>
<sequence length="273" mass="32205">MNAFCLALTGLILFSCTTVFGQEKTVHSVYFDFDKDRIRQTELPNLLEFIQDIDTTRIETIEIFGYCDDRGKDQYNYALSERRAEAIKKEIINKGIRNKVIVTIEGKGRVMIDQDYAKDLTKLRQKNRRVDVILNFLEIPYEEQPGVYTQLNDTLREGDRVILQNIQFEQGRSRLKGKSKKELRQIAKELRKQPHLSFEIHGHICCTPKRYTEAFDKDTHKRELSHNRAKQVYEYLLTQKVDKKRMKFFGCGNIYPLNLTPDLDRRVEFLITE</sequence>
<organism evidence="7 8">
    <name type="scientific">Myroides guanonis</name>
    <dbReference type="NCBI Taxonomy" id="1150112"/>
    <lineage>
        <taxon>Bacteria</taxon>
        <taxon>Pseudomonadati</taxon>
        <taxon>Bacteroidota</taxon>
        <taxon>Flavobacteriia</taxon>
        <taxon>Flavobacteriales</taxon>
        <taxon>Flavobacteriaceae</taxon>
        <taxon>Myroides</taxon>
    </lineage>
</organism>
<dbReference type="RefSeq" id="WP_090680375.1">
    <property type="nucleotide sequence ID" value="NZ_FORU01000014.1"/>
</dbReference>
<evidence type="ECO:0000256" key="3">
    <source>
        <dbReference type="ARBA" id="ARBA00023237"/>
    </source>
</evidence>
<dbReference type="PANTHER" id="PTHR30329:SF21">
    <property type="entry name" value="LIPOPROTEIN YIAD-RELATED"/>
    <property type="match status" value="1"/>
</dbReference>
<dbReference type="GO" id="GO:0009279">
    <property type="term" value="C:cell outer membrane"/>
    <property type="evidence" value="ECO:0007669"/>
    <property type="project" value="UniProtKB-SubCell"/>
</dbReference>
<dbReference type="Pfam" id="PF00691">
    <property type="entry name" value="OmpA"/>
    <property type="match status" value="2"/>
</dbReference>
<name>A0A1I3TPE5_9FLAO</name>
<reference evidence="8" key="1">
    <citation type="submission" date="2016-10" db="EMBL/GenBank/DDBJ databases">
        <authorList>
            <person name="Varghese N."/>
            <person name="Submissions S."/>
        </authorList>
    </citation>
    <scope>NUCLEOTIDE SEQUENCE [LARGE SCALE GENOMIC DNA]</scope>
    <source>
        <strain evidence="8">DSM 26542</strain>
    </source>
</reference>
<evidence type="ECO:0000256" key="2">
    <source>
        <dbReference type="ARBA" id="ARBA00023136"/>
    </source>
</evidence>
<dbReference type="Proteomes" id="UP000243887">
    <property type="component" value="Unassembled WGS sequence"/>
</dbReference>
<dbReference type="Gene3D" id="3.30.1330.60">
    <property type="entry name" value="OmpA-like domain"/>
    <property type="match status" value="2"/>
</dbReference>
<dbReference type="EMBL" id="FORU01000014">
    <property type="protein sequence ID" value="SFJ73078.1"/>
    <property type="molecule type" value="Genomic_DNA"/>
</dbReference>
<keyword evidence="8" id="KW-1185">Reference proteome</keyword>
<dbReference type="PANTHER" id="PTHR30329">
    <property type="entry name" value="STATOR ELEMENT OF FLAGELLAR MOTOR COMPLEX"/>
    <property type="match status" value="1"/>
</dbReference>
<keyword evidence="3" id="KW-0998">Cell outer membrane</keyword>
<dbReference type="InterPro" id="IPR006665">
    <property type="entry name" value="OmpA-like"/>
</dbReference>
<evidence type="ECO:0000313" key="7">
    <source>
        <dbReference type="EMBL" id="SFJ73078.1"/>
    </source>
</evidence>
<evidence type="ECO:0000256" key="1">
    <source>
        <dbReference type="ARBA" id="ARBA00004442"/>
    </source>
</evidence>
<dbReference type="AlphaFoldDB" id="A0A1I3TPE5"/>
<evidence type="ECO:0000313" key="8">
    <source>
        <dbReference type="Proteomes" id="UP000243887"/>
    </source>
</evidence>
<keyword evidence="5" id="KW-0732">Signal</keyword>
<comment type="subcellular location">
    <subcellularLocation>
        <location evidence="1">Cell outer membrane</location>
    </subcellularLocation>
</comment>
<dbReference type="InterPro" id="IPR050330">
    <property type="entry name" value="Bact_OuterMem_StrucFunc"/>
</dbReference>
<feature type="signal peptide" evidence="5">
    <location>
        <begin position="1"/>
        <end position="21"/>
    </location>
</feature>
<evidence type="ECO:0000256" key="4">
    <source>
        <dbReference type="PROSITE-ProRule" id="PRU00473"/>
    </source>
</evidence>
<dbReference type="InterPro" id="IPR006664">
    <property type="entry name" value="OMP_bac"/>
</dbReference>
<gene>
    <name evidence="7" type="ORF">SAMN04487893_11477</name>
</gene>
<keyword evidence="2 4" id="KW-0472">Membrane</keyword>
<feature type="domain" description="OmpA-like" evidence="6">
    <location>
        <begin position="155"/>
        <end position="273"/>
    </location>
</feature>
<dbReference type="CDD" id="cd07185">
    <property type="entry name" value="OmpA_C-like"/>
    <property type="match status" value="2"/>
</dbReference>
<dbReference type="SUPFAM" id="SSF103088">
    <property type="entry name" value="OmpA-like"/>
    <property type="match status" value="2"/>
</dbReference>
<feature type="domain" description="OmpA-like" evidence="6">
    <location>
        <begin position="18"/>
        <end position="138"/>
    </location>
</feature>
<dbReference type="InterPro" id="IPR036737">
    <property type="entry name" value="OmpA-like_sf"/>
</dbReference>
<feature type="chain" id="PRO_5017422504" evidence="5">
    <location>
        <begin position="22"/>
        <end position="273"/>
    </location>
</feature>
<proteinExistence type="predicted"/>
<dbReference type="PRINTS" id="PR01021">
    <property type="entry name" value="OMPADOMAIN"/>
</dbReference>
<dbReference type="PROSITE" id="PS51123">
    <property type="entry name" value="OMPA_2"/>
    <property type="match status" value="2"/>
</dbReference>
<evidence type="ECO:0000256" key="5">
    <source>
        <dbReference type="SAM" id="SignalP"/>
    </source>
</evidence>
<dbReference type="STRING" id="1150112.SAMN04487893_11477"/>
<evidence type="ECO:0000259" key="6">
    <source>
        <dbReference type="PROSITE" id="PS51123"/>
    </source>
</evidence>